<evidence type="ECO:0000313" key="5">
    <source>
        <dbReference type="EMBL" id="ADR34754.1"/>
    </source>
</evidence>
<organism evidence="5 6">
    <name type="scientific">Sulfuricurvum kujiense (strain ATCC BAA-921 / DSM 16994 / JCM 11577 / YK-1)</name>
    <dbReference type="NCBI Taxonomy" id="709032"/>
    <lineage>
        <taxon>Bacteria</taxon>
        <taxon>Pseudomonadati</taxon>
        <taxon>Campylobacterota</taxon>
        <taxon>Epsilonproteobacteria</taxon>
        <taxon>Campylobacterales</taxon>
        <taxon>Sulfurimonadaceae</taxon>
        <taxon>Sulfuricurvum</taxon>
    </lineage>
</organism>
<name>E4U2Z0_SULKY</name>
<accession>E4U2Z0</accession>
<evidence type="ECO:0000256" key="1">
    <source>
        <dbReference type="ARBA" id="ARBA00022737"/>
    </source>
</evidence>
<dbReference type="PANTHER" id="PTHR44943:SF8">
    <property type="entry name" value="TPR REPEAT-CONTAINING PROTEIN MJ0263"/>
    <property type="match status" value="1"/>
</dbReference>
<sequence length="436" mass="49138">MKLSLIAVVLLCTAATYGNDTLTMQELYQKANAAYAAQSYQEAYPLLEALNDQAPENPEINFLMGRCALELKLYDEAIAAFDRVLIINPNHNRSRLELARLYSEIGQYELANTELDTVLSGQLPSNVRETVLTFKSNLDKRLSRSTFNGVLFFGGGYDSNANNDIGNKEFLIPSFNLWINGNEKISDTSVFAMTVLNYGYDFGDRGGWSVDNSLVGYAKSNFKESKNNLSLFSYSLSPTWSVSGYRLRLPLTYDRVYIDNKGYTYNLSSAVNGTYTIDTISQIEGGYTYKRGYYDDDKGLDVSSHSIYTSYKKAFGEDPIVVSVNGSYTINNELFSDRSDVSSRGYSYGAEIFKAFSNQIRTSLAYTYSSTSYEDKDILFENRRHDTRENYEVRLSKQLQNDLSVNAIVGYIQNHSNQAPYTYDKITAQLSAVLSF</sequence>
<dbReference type="eggNOG" id="COG0457">
    <property type="taxonomic scope" value="Bacteria"/>
</dbReference>
<dbReference type="Gene3D" id="1.25.40.10">
    <property type="entry name" value="Tetratricopeptide repeat domain"/>
    <property type="match status" value="1"/>
</dbReference>
<gene>
    <name evidence="5" type="ordered locus">Sulku_2094</name>
</gene>
<proteinExistence type="predicted"/>
<dbReference type="SUPFAM" id="SSF48452">
    <property type="entry name" value="TPR-like"/>
    <property type="match status" value="1"/>
</dbReference>
<evidence type="ECO:0000256" key="4">
    <source>
        <dbReference type="SAM" id="SignalP"/>
    </source>
</evidence>
<dbReference type="OrthoDB" id="5343316at2"/>
<dbReference type="InterPro" id="IPR019734">
    <property type="entry name" value="TPR_rpt"/>
</dbReference>
<dbReference type="STRING" id="709032.Sulku_2094"/>
<evidence type="ECO:0000256" key="2">
    <source>
        <dbReference type="ARBA" id="ARBA00022803"/>
    </source>
</evidence>
<dbReference type="HOGENOM" id="CLU_049566_0_0_7"/>
<dbReference type="PROSITE" id="PS50005">
    <property type="entry name" value="TPR"/>
    <property type="match status" value="1"/>
</dbReference>
<dbReference type="SMART" id="SM00028">
    <property type="entry name" value="TPR"/>
    <property type="match status" value="2"/>
</dbReference>
<dbReference type="AlphaFoldDB" id="E4U2Z0"/>
<feature type="chain" id="PRO_5003187553" evidence="4">
    <location>
        <begin position="19"/>
        <end position="436"/>
    </location>
</feature>
<dbReference type="EMBL" id="CP002355">
    <property type="protein sequence ID" value="ADR34754.1"/>
    <property type="molecule type" value="Genomic_DNA"/>
</dbReference>
<feature type="signal peptide" evidence="4">
    <location>
        <begin position="1"/>
        <end position="18"/>
    </location>
</feature>
<evidence type="ECO:0000256" key="3">
    <source>
        <dbReference type="PROSITE-ProRule" id="PRU00339"/>
    </source>
</evidence>
<keyword evidence="2 3" id="KW-0802">TPR repeat</keyword>
<protein>
    <submittedName>
        <fullName evidence="5">Tetratricopeptide TPR_1 repeat-containing protein</fullName>
    </submittedName>
</protein>
<feature type="repeat" description="TPR" evidence="3">
    <location>
        <begin position="58"/>
        <end position="91"/>
    </location>
</feature>
<dbReference type="KEGG" id="sku:Sulku_2094"/>
<dbReference type="RefSeq" id="WP_013460951.1">
    <property type="nucleotide sequence ID" value="NC_014762.1"/>
</dbReference>
<dbReference type="InterPro" id="IPR011990">
    <property type="entry name" value="TPR-like_helical_dom_sf"/>
</dbReference>
<keyword evidence="4" id="KW-0732">Signal</keyword>
<dbReference type="PANTHER" id="PTHR44943">
    <property type="entry name" value="CELLULOSE SYNTHASE OPERON PROTEIN C"/>
    <property type="match status" value="1"/>
</dbReference>
<dbReference type="InterPro" id="IPR051685">
    <property type="entry name" value="Ycf3/AcsC/BcsC/TPR_MFPF"/>
</dbReference>
<evidence type="ECO:0000313" key="6">
    <source>
        <dbReference type="Proteomes" id="UP000008721"/>
    </source>
</evidence>
<keyword evidence="6" id="KW-1185">Reference proteome</keyword>
<keyword evidence="1" id="KW-0677">Repeat</keyword>
<reference evidence="5 6" key="1">
    <citation type="journal article" date="2012" name="Stand. Genomic Sci.">
        <title>Complete genome sequence of the sulfur compounds oxidizing chemolithoautotroph Sulfuricurvum kujiense type strain (YK-1(T)).</title>
        <authorList>
            <person name="Han C."/>
            <person name="Kotsyurbenko O."/>
            <person name="Chertkov O."/>
            <person name="Held B."/>
            <person name="Lapidus A."/>
            <person name="Nolan M."/>
            <person name="Lucas S."/>
            <person name="Hammon N."/>
            <person name="Deshpande S."/>
            <person name="Cheng J.F."/>
            <person name="Tapia R."/>
            <person name="Goodwin L.A."/>
            <person name="Pitluck S."/>
            <person name="Liolios K."/>
            <person name="Pagani I."/>
            <person name="Ivanova N."/>
            <person name="Mavromatis K."/>
            <person name="Mikhailova N."/>
            <person name="Pati A."/>
            <person name="Chen A."/>
            <person name="Palaniappan K."/>
            <person name="Land M."/>
            <person name="Hauser L."/>
            <person name="Chang Y.J."/>
            <person name="Jeffries C.D."/>
            <person name="Brambilla E.M."/>
            <person name="Rohde M."/>
            <person name="Spring S."/>
            <person name="Sikorski J."/>
            <person name="Goker M."/>
            <person name="Woyke T."/>
            <person name="Bristow J."/>
            <person name="Eisen J.A."/>
            <person name="Markowitz V."/>
            <person name="Hugenholtz P."/>
            <person name="Kyrpides N.C."/>
            <person name="Klenk H.P."/>
            <person name="Detter J.C."/>
        </authorList>
    </citation>
    <scope>NUCLEOTIDE SEQUENCE [LARGE SCALE GENOMIC DNA]</scope>
    <source>
        <strain evidence="6">ATCC BAA-921 / DSM 16994 / JCM 11577 / YK-1</strain>
    </source>
</reference>
<dbReference type="Pfam" id="PF14559">
    <property type="entry name" value="TPR_19"/>
    <property type="match status" value="1"/>
</dbReference>
<dbReference type="Proteomes" id="UP000008721">
    <property type="component" value="Chromosome"/>
</dbReference>